<feature type="chain" id="PRO_5041923679" evidence="5">
    <location>
        <begin position="23"/>
        <end position="547"/>
    </location>
</feature>
<dbReference type="InterPro" id="IPR028082">
    <property type="entry name" value="Peripla_BP_I"/>
</dbReference>
<proteinExistence type="predicted"/>
<dbReference type="SUPFAM" id="SSF53822">
    <property type="entry name" value="Periplasmic binding protein-like I"/>
    <property type="match status" value="1"/>
</dbReference>
<keyword evidence="5" id="KW-0732">Signal</keyword>
<dbReference type="Gene3D" id="1.10.760.10">
    <property type="entry name" value="Cytochrome c-like domain"/>
    <property type="match status" value="1"/>
</dbReference>
<dbReference type="PANTHER" id="PTHR47235">
    <property type="entry name" value="BLR6548 PROTEIN"/>
    <property type="match status" value="1"/>
</dbReference>
<evidence type="ECO:0000256" key="5">
    <source>
        <dbReference type="SAM" id="SignalP"/>
    </source>
</evidence>
<dbReference type="PANTHER" id="PTHR47235:SF1">
    <property type="entry name" value="BLR6548 PROTEIN"/>
    <property type="match status" value="1"/>
</dbReference>
<dbReference type="EMBL" id="CP059735">
    <property type="protein sequence ID" value="WDE01648.1"/>
    <property type="molecule type" value="Genomic_DNA"/>
</dbReference>
<keyword evidence="3 4" id="KW-0408">Iron</keyword>
<keyword evidence="1 4" id="KW-0349">Heme</keyword>
<name>A0AAF0C5K3_9GAMM</name>
<accession>A0AAF0C5K3</accession>
<organism evidence="7 8">
    <name type="scientific">Thalassomonas actiniarum</name>
    <dbReference type="NCBI Taxonomy" id="485447"/>
    <lineage>
        <taxon>Bacteria</taxon>
        <taxon>Pseudomonadati</taxon>
        <taxon>Pseudomonadota</taxon>
        <taxon>Gammaproteobacteria</taxon>
        <taxon>Alteromonadales</taxon>
        <taxon>Colwelliaceae</taxon>
        <taxon>Thalassomonas</taxon>
    </lineage>
</organism>
<dbReference type="GO" id="GO:0046872">
    <property type="term" value="F:metal ion binding"/>
    <property type="evidence" value="ECO:0007669"/>
    <property type="project" value="UniProtKB-KW"/>
</dbReference>
<keyword evidence="2 4" id="KW-0479">Metal-binding</keyword>
<dbReference type="AlphaFoldDB" id="A0AAF0C5K3"/>
<evidence type="ECO:0000259" key="6">
    <source>
        <dbReference type="PROSITE" id="PS51007"/>
    </source>
</evidence>
<dbReference type="Proteomes" id="UP000032568">
    <property type="component" value="Chromosome"/>
</dbReference>
<protein>
    <submittedName>
        <fullName evidence="7">ABC transporter substrate-binding protein</fullName>
    </submittedName>
</protein>
<reference evidence="7 8" key="1">
    <citation type="journal article" date="2015" name="Genome Announc.">
        <title>Draft Genome Sequences of Marine Isolates of Thalassomonas viridans and Thalassomonas actiniarum.</title>
        <authorList>
            <person name="Olonade I."/>
            <person name="van Zyl L.J."/>
            <person name="Trindade M."/>
        </authorList>
    </citation>
    <scope>NUCLEOTIDE SEQUENCE [LARGE SCALE GENOMIC DNA]</scope>
    <source>
        <strain evidence="7 8">A5K-106</strain>
    </source>
</reference>
<reference evidence="7 8" key="2">
    <citation type="journal article" date="2022" name="Mar. Drugs">
        <title>Bioassay-Guided Fractionation Leads to the Detection of Cholic Acid Generated by the Rare Thalassomonas sp.</title>
        <authorList>
            <person name="Pheiffer F."/>
            <person name="Schneider Y.K."/>
            <person name="Hansen E.H."/>
            <person name="Andersen J.H."/>
            <person name="Isaksson J."/>
            <person name="Busche T."/>
            <person name="R C."/>
            <person name="Kalinowski J."/>
            <person name="Zyl L.V."/>
            <person name="Trindade M."/>
        </authorList>
    </citation>
    <scope>NUCLEOTIDE SEQUENCE [LARGE SCALE GENOMIC DNA]</scope>
    <source>
        <strain evidence="7 8">A5K-106</strain>
    </source>
</reference>
<dbReference type="GO" id="GO:0020037">
    <property type="term" value="F:heme binding"/>
    <property type="evidence" value="ECO:0007669"/>
    <property type="project" value="InterPro"/>
</dbReference>
<dbReference type="KEGG" id="tact:SG35_014085"/>
<evidence type="ECO:0000256" key="1">
    <source>
        <dbReference type="ARBA" id="ARBA00022617"/>
    </source>
</evidence>
<dbReference type="RefSeq" id="WP_044832821.1">
    <property type="nucleotide sequence ID" value="NZ_CP059735.1"/>
</dbReference>
<keyword evidence="8" id="KW-1185">Reference proteome</keyword>
<evidence type="ECO:0000313" key="8">
    <source>
        <dbReference type="Proteomes" id="UP000032568"/>
    </source>
</evidence>
<dbReference type="Pfam" id="PF00034">
    <property type="entry name" value="Cytochrom_C"/>
    <property type="match status" value="1"/>
</dbReference>
<evidence type="ECO:0000256" key="4">
    <source>
        <dbReference type="PROSITE-ProRule" id="PRU00433"/>
    </source>
</evidence>
<evidence type="ECO:0000256" key="2">
    <source>
        <dbReference type="ARBA" id="ARBA00022723"/>
    </source>
</evidence>
<feature type="domain" description="Cytochrome c" evidence="6">
    <location>
        <begin position="37"/>
        <end position="162"/>
    </location>
</feature>
<dbReference type="Gene3D" id="3.40.50.2300">
    <property type="match status" value="2"/>
</dbReference>
<dbReference type="GO" id="GO:0009055">
    <property type="term" value="F:electron transfer activity"/>
    <property type="evidence" value="ECO:0007669"/>
    <property type="project" value="InterPro"/>
</dbReference>
<evidence type="ECO:0000313" key="7">
    <source>
        <dbReference type="EMBL" id="WDE01648.1"/>
    </source>
</evidence>
<dbReference type="InterPro" id="IPR009056">
    <property type="entry name" value="Cyt_c-like_dom"/>
</dbReference>
<dbReference type="InterPro" id="IPR036909">
    <property type="entry name" value="Cyt_c-like_dom_sf"/>
</dbReference>
<dbReference type="SUPFAM" id="SSF46626">
    <property type="entry name" value="Cytochrome c"/>
    <property type="match status" value="1"/>
</dbReference>
<dbReference type="PROSITE" id="PS51007">
    <property type="entry name" value="CYTC"/>
    <property type="match status" value="1"/>
</dbReference>
<sequence>MSKLMPFVLAILASMFCPDTTALIVTTAKEKSAELTPQQRRGQAIYLTGKSLSGRDIEARLGSGASLPASLMPCVNCHQHDGKGTREGGVSPADIRWSTLTRPYGTTDNTGKTAPAYDRKSIKKAISLGVDSGGAPLSQIMPRYQLSHQDMEDLVAFLTGLGSYRVSGVWQDKIRIGIILPKKALPQKSQKGSIAKSQAIKQLLNSYFREINQQGGIYQREIEAVFIPGPADFSIQALARFRQALINSQLFAFVASELKEIEKLVAEFTLSSGIPVIGAFSPRPETQFPLNPNIFYLLSGQSRQLSALQSFSRGDYFKQHSNAENSPKQQTLKPVILIEASAGYLPLKQQFSAEENHIVLLDTMLSDKKLKDILTRLKQQDYNLVYLLGSSVNQQRFISQANALAWWPYVMLPGSQFGNALLASPLKFNEKIFIALPNLPFDYKKGGIALFRQLSQKYQLSPDYQNSQLLALASAILLRQGLMTTGRELTPTKLIANMEGLYKFETSLTRPISYGPNRRLGTSGAYVVSLDLVNKTIIPVSNWLEVE</sequence>
<gene>
    <name evidence="7" type="ORF">SG35_014085</name>
</gene>
<evidence type="ECO:0000256" key="3">
    <source>
        <dbReference type="ARBA" id="ARBA00023004"/>
    </source>
</evidence>
<feature type="signal peptide" evidence="5">
    <location>
        <begin position="1"/>
        <end position="22"/>
    </location>
</feature>